<evidence type="ECO:0000313" key="4">
    <source>
        <dbReference type="Proteomes" id="UP000039865"/>
    </source>
</evidence>
<dbReference type="InParanoid" id="A0A078AF76"/>
<feature type="region of interest" description="Disordered" evidence="2">
    <location>
        <begin position="380"/>
        <end position="414"/>
    </location>
</feature>
<evidence type="ECO:0000313" key="3">
    <source>
        <dbReference type="EMBL" id="CDW80865.1"/>
    </source>
</evidence>
<feature type="region of interest" description="Disordered" evidence="2">
    <location>
        <begin position="433"/>
        <end position="545"/>
    </location>
</feature>
<feature type="compositionally biased region" description="Low complexity" evidence="2">
    <location>
        <begin position="520"/>
        <end position="532"/>
    </location>
</feature>
<proteinExistence type="predicted"/>
<feature type="compositionally biased region" description="Basic and acidic residues" evidence="2">
    <location>
        <begin position="444"/>
        <end position="456"/>
    </location>
</feature>
<protein>
    <submittedName>
        <fullName evidence="3">Uncharacterized protein</fullName>
    </submittedName>
</protein>
<name>A0A078AF76_STYLE</name>
<feature type="compositionally biased region" description="Polar residues" evidence="2">
    <location>
        <begin position="457"/>
        <end position="480"/>
    </location>
</feature>
<reference evidence="3 4" key="1">
    <citation type="submission" date="2014-06" db="EMBL/GenBank/DDBJ databases">
        <authorList>
            <person name="Swart Estienne"/>
        </authorList>
    </citation>
    <scope>NUCLEOTIDE SEQUENCE [LARGE SCALE GENOMIC DNA]</scope>
    <source>
        <strain evidence="3 4">130c</strain>
    </source>
</reference>
<feature type="compositionally biased region" description="Polar residues" evidence="2">
    <location>
        <begin position="381"/>
        <end position="391"/>
    </location>
</feature>
<feature type="compositionally biased region" description="Basic and acidic residues" evidence="2">
    <location>
        <begin position="498"/>
        <end position="509"/>
    </location>
</feature>
<gene>
    <name evidence="3" type="primary">Contig5752.g6161</name>
    <name evidence="3" type="ORF">STYLEM_9869</name>
</gene>
<dbReference type="EMBL" id="CCKQ01009382">
    <property type="protein sequence ID" value="CDW80865.1"/>
    <property type="molecule type" value="Genomic_DNA"/>
</dbReference>
<feature type="coiled-coil region" evidence="1">
    <location>
        <begin position="585"/>
        <end position="612"/>
    </location>
</feature>
<feature type="region of interest" description="Disordered" evidence="2">
    <location>
        <begin position="745"/>
        <end position="786"/>
    </location>
</feature>
<evidence type="ECO:0000256" key="1">
    <source>
        <dbReference type="SAM" id="Coils"/>
    </source>
</evidence>
<dbReference type="OrthoDB" id="327638at2759"/>
<dbReference type="Proteomes" id="UP000039865">
    <property type="component" value="Unassembled WGS sequence"/>
</dbReference>
<evidence type="ECO:0000256" key="2">
    <source>
        <dbReference type="SAM" id="MobiDB-lite"/>
    </source>
</evidence>
<sequence length="1107" mass="125979">MNKDSSYAGQNYEIDWFDFETRMRKMIHEMIEPTVRKVNEDRDKLFKIRNDQDAQKRKIEDLEFAVIKTDNKTNVFEDIFRNLARLVNSTFHINLQETDIKVEQNRVDNEFDRLQIQSDNIHFEIKNQNQQWQTLNSYVERIHSEVQIFNQTFIGYKEKNIESIAGLQQDFTDQLDRFSKNIIDMGMDISRIETLVKHHGNLLTKLDSMCYAQVQRTQDLQSELTDTKSNFVTQVIYKKEMEEVEKRFDRMIIQLEDQINQNLGLHNFVEKYLPIRTQQMISETMNAVCDNDTKKKLYDFDKNKYQEFNVTILKDNGKHQLQKEIEKINQQVQETVIGIKKPVFLVKDNKKPDRASETKLNEVAPNETGYVSVLQRKQLGLQKQDSGNKNKSGGMFSAVGSNSLSRRVTDGGSEKKIWGGALKTQQIIEDEKDDEDYFGTQEVKSIRDRSRIDRSAQKPSARQNLSSQRSNKSIRQNQPSGLGMKSGDSSNKNRKVRKDSESRSPKKIDSQMIVGSQDFNSLVQNSNQSSSNTLHPGNLSNGIQGSQQDLQSQAINVAHDSVIERTDEDDNLSSYPEEQYNGMHNAISNERLEEFQQEMNKIKEDLEIQMKKITYQMSNNSTQNYIEQENIKKNLYSVENQLQQQISQIQIELEQFLRARKRDKSDQNVLLDSLTSKIDGCASQLAGNKQAISNLSTLVVLFLEVIQMQVCTEEQDESDRSSIALLGYRDNTQDNVQKNKHSFQSNNFNHINEGQNTQQNLGFPMPQQNSKKRSTSNVNGVGNERQNTSHSILLSNNIDDSLLYNGPTKFLSDGNEKNYTSTVQKKNVMALDPKCISCSGQGSSLISTFKLACLAYAPSPVIFRKHGLTTKKLFDDTYLYFMGIHQRKQTSSLDHSNLAPSIQEIAQATFDYMTSNSRQPGGAAITAYKSPLSVIDYDLREDLYSPNRFSGGNGVIGSINMVTNSGRKSNISKYVNKKNNDSVDRQTNTSHKDTLRQSSIYESITDDLEQPDQASRTIYAGNGGTTSSMSGTGQNYFQKQKMSAKFSRDAANLAQQKITTSVGQSNLTSPRDGPLVAKKANISQTPALKNVNFNNLPPLTEGKNKMI</sequence>
<keyword evidence="4" id="KW-1185">Reference proteome</keyword>
<feature type="compositionally biased region" description="Polar residues" evidence="2">
    <location>
        <begin position="533"/>
        <end position="545"/>
    </location>
</feature>
<keyword evidence="1" id="KW-0175">Coiled coil</keyword>
<accession>A0A078AF76</accession>
<organism evidence="3 4">
    <name type="scientific">Stylonychia lemnae</name>
    <name type="common">Ciliate</name>
    <dbReference type="NCBI Taxonomy" id="5949"/>
    <lineage>
        <taxon>Eukaryota</taxon>
        <taxon>Sar</taxon>
        <taxon>Alveolata</taxon>
        <taxon>Ciliophora</taxon>
        <taxon>Intramacronucleata</taxon>
        <taxon>Spirotrichea</taxon>
        <taxon>Stichotrichia</taxon>
        <taxon>Sporadotrichida</taxon>
        <taxon>Oxytrichidae</taxon>
        <taxon>Stylonychinae</taxon>
        <taxon>Stylonychia</taxon>
    </lineage>
</organism>
<dbReference type="AlphaFoldDB" id="A0A078AF76"/>